<evidence type="ECO:0000256" key="1">
    <source>
        <dbReference type="SAM" id="MobiDB-lite"/>
    </source>
</evidence>
<keyword evidence="3" id="KW-1185">Reference proteome</keyword>
<feature type="region of interest" description="Disordered" evidence="1">
    <location>
        <begin position="55"/>
        <end position="118"/>
    </location>
</feature>
<dbReference type="EMBL" id="JARBDR010000214">
    <property type="protein sequence ID" value="KAJ8318447.1"/>
    <property type="molecule type" value="Genomic_DNA"/>
</dbReference>
<feature type="region of interest" description="Disordered" evidence="1">
    <location>
        <begin position="221"/>
        <end position="261"/>
    </location>
</feature>
<proteinExistence type="predicted"/>
<accession>A0ABQ9FR91</accession>
<feature type="compositionally biased region" description="Basic and acidic residues" evidence="1">
    <location>
        <begin position="55"/>
        <end position="88"/>
    </location>
</feature>
<evidence type="ECO:0000313" key="2">
    <source>
        <dbReference type="EMBL" id="KAJ8318447.1"/>
    </source>
</evidence>
<feature type="region of interest" description="Disordered" evidence="1">
    <location>
        <begin position="1"/>
        <end position="26"/>
    </location>
</feature>
<reference evidence="2 3" key="1">
    <citation type="submission" date="2022-12" db="EMBL/GenBank/DDBJ databases">
        <title>Chromosome-level genome of Tegillarca granosa.</title>
        <authorList>
            <person name="Kim J."/>
        </authorList>
    </citation>
    <scope>NUCLEOTIDE SEQUENCE [LARGE SCALE GENOMIC DNA]</scope>
    <source>
        <strain evidence="2">Teg-2019</strain>
        <tissue evidence="2">Adductor muscle</tissue>
    </source>
</reference>
<organism evidence="2 3">
    <name type="scientific">Tegillarca granosa</name>
    <name type="common">Malaysian cockle</name>
    <name type="synonym">Anadara granosa</name>
    <dbReference type="NCBI Taxonomy" id="220873"/>
    <lineage>
        <taxon>Eukaryota</taxon>
        <taxon>Metazoa</taxon>
        <taxon>Spiralia</taxon>
        <taxon>Lophotrochozoa</taxon>
        <taxon>Mollusca</taxon>
        <taxon>Bivalvia</taxon>
        <taxon>Autobranchia</taxon>
        <taxon>Pteriomorphia</taxon>
        <taxon>Arcoida</taxon>
        <taxon>Arcoidea</taxon>
        <taxon>Arcidae</taxon>
        <taxon>Tegillarca</taxon>
    </lineage>
</organism>
<sequence length="261" mass="29998">MSSSEEKIEEEEKYEKDSEKMDEEPEDVVIEETFIDRTERFLIMPDTDILSEIKDSTGEIFQKEESAEQEKEKYEYHHEEIIERRDLDTGSIGTPQGTEERPLSPSSYTLEVDESRDFGSTEILSREEPEGRMSADISQQIFIEQEIQMQRESEVFQSESVVESETVVRDETSTVVQDETTMAVGRPPSPSEFTLITSQDQEALAKALGIQTVTKDELGERKEEFLVGEEQQEVDDERHDGTTVEHVSMETLHDEDLQTNI</sequence>
<gene>
    <name evidence="2" type="ORF">KUTeg_003538</name>
</gene>
<comment type="caution">
    <text evidence="2">The sequence shown here is derived from an EMBL/GenBank/DDBJ whole genome shotgun (WGS) entry which is preliminary data.</text>
</comment>
<evidence type="ECO:0000313" key="3">
    <source>
        <dbReference type="Proteomes" id="UP001217089"/>
    </source>
</evidence>
<dbReference type="Proteomes" id="UP001217089">
    <property type="component" value="Unassembled WGS sequence"/>
</dbReference>
<feature type="compositionally biased region" description="Basic and acidic residues" evidence="1">
    <location>
        <begin position="236"/>
        <end position="261"/>
    </location>
</feature>
<name>A0ABQ9FR91_TEGGR</name>
<feature type="compositionally biased region" description="Acidic residues" evidence="1">
    <location>
        <begin position="226"/>
        <end position="235"/>
    </location>
</feature>
<protein>
    <submittedName>
        <fullName evidence="2">Uncharacterized protein</fullName>
    </submittedName>
</protein>